<protein>
    <recommendedName>
        <fullName evidence="2">DUF8129 domain-containing protein</fullName>
    </recommendedName>
</protein>
<dbReference type="InterPro" id="IPR058442">
    <property type="entry name" value="DUF8129"/>
</dbReference>
<dbReference type="Pfam" id="PF26450">
    <property type="entry name" value="DUF8129"/>
    <property type="match status" value="1"/>
</dbReference>
<accession>A0A4R4NV12</accession>
<dbReference type="RefSeq" id="WP_132328961.1">
    <property type="nucleotide sequence ID" value="NZ_SMJZ01000003.1"/>
</dbReference>
<dbReference type="OrthoDB" id="3544242at2"/>
<dbReference type="AlphaFoldDB" id="A0A4R4NV12"/>
<name>A0A4R4NV12_9ACTN</name>
<keyword evidence="4" id="KW-1185">Reference proteome</keyword>
<feature type="region of interest" description="Disordered" evidence="1">
    <location>
        <begin position="54"/>
        <end position="250"/>
    </location>
</feature>
<evidence type="ECO:0000313" key="3">
    <source>
        <dbReference type="EMBL" id="TDC11182.1"/>
    </source>
</evidence>
<feature type="compositionally biased region" description="Basic and acidic residues" evidence="1">
    <location>
        <begin position="56"/>
        <end position="66"/>
    </location>
</feature>
<dbReference type="EMBL" id="SMJZ01000003">
    <property type="protein sequence ID" value="TDC11182.1"/>
    <property type="molecule type" value="Genomic_DNA"/>
</dbReference>
<feature type="compositionally biased region" description="Basic and acidic residues" evidence="1">
    <location>
        <begin position="190"/>
        <end position="201"/>
    </location>
</feature>
<reference evidence="3 4" key="1">
    <citation type="submission" date="2019-02" db="EMBL/GenBank/DDBJ databases">
        <title>Draft genome sequences of novel Actinobacteria.</title>
        <authorList>
            <person name="Sahin N."/>
            <person name="Ay H."/>
            <person name="Saygin H."/>
        </authorList>
    </citation>
    <scope>NUCLEOTIDE SEQUENCE [LARGE SCALE GENOMIC DNA]</scope>
    <source>
        <strain evidence="3 4">KC201</strain>
    </source>
</reference>
<evidence type="ECO:0000259" key="2">
    <source>
        <dbReference type="Pfam" id="PF26450"/>
    </source>
</evidence>
<proteinExistence type="predicted"/>
<feature type="compositionally biased region" description="Low complexity" evidence="1">
    <location>
        <begin position="218"/>
        <end position="244"/>
    </location>
</feature>
<evidence type="ECO:0000256" key="1">
    <source>
        <dbReference type="SAM" id="MobiDB-lite"/>
    </source>
</evidence>
<feature type="compositionally biased region" description="Low complexity" evidence="1">
    <location>
        <begin position="172"/>
        <end position="187"/>
    </location>
</feature>
<comment type="caution">
    <text evidence="3">The sequence shown here is derived from an EMBL/GenBank/DDBJ whole genome shotgun (WGS) entry which is preliminary data.</text>
</comment>
<sequence>MSLSDVIRNIAKTVTNKDELKEKAKDLPLLVAQTALSAAGQAMLLVDRVKNSIRGQGEKEEQDSRPAADQLAAPAEQDEDKPARKEPVIFAPRPGSAEPNGTGKPDPVIFAPAGKTEPATPTGETAEAKPAQAPVAPAKPETAEPATAGKPDAAAEPSTAGEKDVVEEPATADEPGPAEKPAAAAKPRATRVEPKADDKPAARKPATRKSTARKSTAKEPAASTEPPAAAAPAAASEPGAAAATDLPEPLPGYAELTVASLRARMRGKTAEQIGDFLAYERATKGRAEVIRMFENRLAKLQAGE</sequence>
<gene>
    <name evidence="3" type="ORF">E1267_01790</name>
</gene>
<organism evidence="3 4">
    <name type="scientific">Nonomuraea longispora</name>
    <dbReference type="NCBI Taxonomy" id="1848320"/>
    <lineage>
        <taxon>Bacteria</taxon>
        <taxon>Bacillati</taxon>
        <taxon>Actinomycetota</taxon>
        <taxon>Actinomycetes</taxon>
        <taxon>Streptosporangiales</taxon>
        <taxon>Streptosporangiaceae</taxon>
        <taxon>Nonomuraea</taxon>
    </lineage>
</organism>
<dbReference type="Proteomes" id="UP000295157">
    <property type="component" value="Unassembled WGS sequence"/>
</dbReference>
<feature type="compositionally biased region" description="Low complexity" evidence="1">
    <location>
        <begin position="114"/>
        <end position="148"/>
    </location>
</feature>
<evidence type="ECO:0000313" key="4">
    <source>
        <dbReference type="Proteomes" id="UP000295157"/>
    </source>
</evidence>
<feature type="domain" description="DUF8129" evidence="2">
    <location>
        <begin position="258"/>
        <end position="301"/>
    </location>
</feature>